<reference evidence="5 6" key="1">
    <citation type="submission" date="2013-02" db="EMBL/GenBank/DDBJ databases">
        <title>The Genome Sequence of Enterococcus phoeniculicola BAA-412.</title>
        <authorList>
            <consortium name="The Broad Institute Genome Sequencing Platform"/>
            <consortium name="The Broad Institute Genome Sequencing Center for Infectious Disease"/>
            <person name="Earl A.M."/>
            <person name="Gilmore M.S."/>
            <person name="Lebreton F."/>
            <person name="Walker B."/>
            <person name="Young S.K."/>
            <person name="Zeng Q."/>
            <person name="Gargeya S."/>
            <person name="Fitzgerald M."/>
            <person name="Haas B."/>
            <person name="Abouelleil A."/>
            <person name="Alvarado L."/>
            <person name="Arachchi H.M."/>
            <person name="Berlin A.M."/>
            <person name="Chapman S.B."/>
            <person name="Dewar J."/>
            <person name="Goldberg J."/>
            <person name="Griggs A."/>
            <person name="Gujja S."/>
            <person name="Hansen M."/>
            <person name="Howarth C."/>
            <person name="Imamovic A."/>
            <person name="Larimer J."/>
            <person name="McCowan C."/>
            <person name="Murphy C."/>
            <person name="Neiman D."/>
            <person name="Pearson M."/>
            <person name="Priest M."/>
            <person name="Roberts A."/>
            <person name="Saif S."/>
            <person name="Shea T."/>
            <person name="Sisk P."/>
            <person name="Sykes S."/>
            <person name="Wortman J."/>
            <person name="Nusbaum C."/>
            <person name="Birren B."/>
        </authorList>
    </citation>
    <scope>NUCLEOTIDE SEQUENCE [LARGE SCALE GENOMIC DNA]</scope>
    <source>
        <strain evidence="5 6">ATCC BAA-412</strain>
    </source>
</reference>
<dbReference type="SUPFAM" id="SSF51445">
    <property type="entry name" value="(Trans)glycosidases"/>
    <property type="match status" value="1"/>
</dbReference>
<keyword evidence="2" id="KW-0378">Hydrolase</keyword>
<protein>
    <recommendedName>
        <fullName evidence="4">Glycosyl hydrolase family 13 catalytic domain-containing protein</fullName>
    </recommendedName>
</protein>
<comment type="similarity">
    <text evidence="1">Belongs to the glycosyl hydrolase 13 family.</text>
</comment>
<evidence type="ECO:0000256" key="2">
    <source>
        <dbReference type="ARBA" id="ARBA00022801"/>
    </source>
</evidence>
<evidence type="ECO:0000259" key="4">
    <source>
        <dbReference type="SMART" id="SM00642"/>
    </source>
</evidence>
<evidence type="ECO:0000313" key="6">
    <source>
        <dbReference type="Proteomes" id="UP000013785"/>
    </source>
</evidence>
<dbReference type="SMART" id="SM00642">
    <property type="entry name" value="Aamy"/>
    <property type="match status" value="1"/>
</dbReference>
<keyword evidence="6" id="KW-1185">Reference proteome</keyword>
<dbReference type="RefSeq" id="WP_010767818.1">
    <property type="nucleotide sequence ID" value="NZ_ASWE01000003.1"/>
</dbReference>
<dbReference type="Gene3D" id="3.90.400.10">
    <property type="entry name" value="Oligo-1,6-glucosidase, Domain 2"/>
    <property type="match status" value="1"/>
</dbReference>
<comment type="caution">
    <text evidence="5">The sequence shown here is derived from an EMBL/GenBank/DDBJ whole genome shotgun (WGS) entry which is preliminary data.</text>
</comment>
<dbReference type="PANTHER" id="PTHR10357:SF179">
    <property type="entry name" value="NEUTRAL AND BASIC AMINO ACID TRANSPORT PROTEIN RBAT"/>
    <property type="match status" value="1"/>
</dbReference>
<sequence>MWWEKAVFYEIYIASFADGNGDGIGDICGIRERLSYLKECGIDALWLTPFYPSPRVDNGYDVSDYCAVDLQYGTLDEFRLLLEEAHQLKIKVIIDVVFNHTSTAHPWFIESSSSKDNLKRDWYIWRDSPNNWESFFGGTAWKFDEKTNQYYYHSFAEEQADLNWQNPEVQQAIFDVLLFWINQGVDGFRFDVINNLTTANDFEENPMNENGEQEHLYDVNQEGIVSVLQQMIQRIKAVDPAIFTVAEISSDQLPVISRYVQEDLFDTAFNFNLGSVEKLDLKRITDEFIQMNAQKNLPTLFFNSHDMGRSWNRLANGEWALYQLLAVFMLINRGVPFLFQGEEQGLGDYLPKNFAEVRDIQAKNKYQELCLSLDEEQALLLANEVNRDRSRGMIPWESNQQKGWIGLSQKNQKQALILKTYQELIRLRKMEGPFKTISDITLKQECLSYHAGQLSIILNFGQTEIEQFLEKEMETVFGTGKVSRERLVNVPPRSCWIGKEKQ</sequence>
<dbReference type="InterPro" id="IPR006047">
    <property type="entry name" value="GH13_cat_dom"/>
</dbReference>
<dbReference type="InterPro" id="IPR045857">
    <property type="entry name" value="O16G_dom_2"/>
</dbReference>
<evidence type="ECO:0000256" key="3">
    <source>
        <dbReference type="ARBA" id="ARBA00023295"/>
    </source>
</evidence>
<feature type="domain" description="Glycosyl hydrolase family 13 catalytic" evidence="4">
    <location>
        <begin position="10"/>
        <end position="391"/>
    </location>
</feature>
<dbReference type="Gene3D" id="3.20.20.80">
    <property type="entry name" value="Glycosidases"/>
    <property type="match status" value="1"/>
</dbReference>
<dbReference type="eggNOG" id="COG0366">
    <property type="taxonomic scope" value="Bacteria"/>
</dbReference>
<dbReference type="EMBL" id="AJAT01000012">
    <property type="protein sequence ID" value="EOL45260.1"/>
    <property type="molecule type" value="Genomic_DNA"/>
</dbReference>
<dbReference type="AlphaFoldDB" id="R3WTW4"/>
<dbReference type="InterPro" id="IPR017853">
    <property type="entry name" value="GH"/>
</dbReference>
<dbReference type="STRING" id="154621.RV11_GL000777"/>
<gene>
    <name evidence="5" type="ORF">UC3_01150</name>
</gene>
<evidence type="ECO:0000313" key="5">
    <source>
        <dbReference type="EMBL" id="EOL45260.1"/>
    </source>
</evidence>
<proteinExistence type="inferred from homology"/>
<keyword evidence="3" id="KW-0326">Glycosidase</keyword>
<dbReference type="GO" id="GO:0009313">
    <property type="term" value="P:oligosaccharide catabolic process"/>
    <property type="evidence" value="ECO:0007669"/>
    <property type="project" value="TreeGrafter"/>
</dbReference>
<organism evidence="5 6">
    <name type="scientific">Enterococcus phoeniculicola ATCC BAA-412</name>
    <dbReference type="NCBI Taxonomy" id="1158610"/>
    <lineage>
        <taxon>Bacteria</taxon>
        <taxon>Bacillati</taxon>
        <taxon>Bacillota</taxon>
        <taxon>Bacilli</taxon>
        <taxon>Lactobacillales</taxon>
        <taxon>Enterococcaceae</taxon>
        <taxon>Enterococcus</taxon>
    </lineage>
</organism>
<dbReference type="HOGENOM" id="CLU_006462_2_3_9"/>
<dbReference type="FunFam" id="3.90.400.10:FF:000002">
    <property type="entry name" value="Sucrose isomerase"/>
    <property type="match status" value="1"/>
</dbReference>
<dbReference type="PANTHER" id="PTHR10357">
    <property type="entry name" value="ALPHA-AMYLASE FAMILY MEMBER"/>
    <property type="match status" value="1"/>
</dbReference>
<dbReference type="OrthoDB" id="9805159at2"/>
<evidence type="ECO:0000256" key="1">
    <source>
        <dbReference type="ARBA" id="ARBA00008061"/>
    </source>
</evidence>
<dbReference type="PATRIC" id="fig|1158610.3.peg.1124"/>
<name>R3WTW4_9ENTE</name>
<dbReference type="GO" id="GO:0004556">
    <property type="term" value="F:alpha-amylase activity"/>
    <property type="evidence" value="ECO:0007669"/>
    <property type="project" value="TreeGrafter"/>
</dbReference>
<dbReference type="Pfam" id="PF00128">
    <property type="entry name" value="Alpha-amylase"/>
    <property type="match status" value="1"/>
</dbReference>
<accession>R3WTW4</accession>
<dbReference type="Proteomes" id="UP000013785">
    <property type="component" value="Unassembled WGS sequence"/>
</dbReference>